<evidence type="ECO:0000256" key="5">
    <source>
        <dbReference type="ARBA" id="ARBA00011738"/>
    </source>
</evidence>
<evidence type="ECO:0000256" key="2">
    <source>
        <dbReference type="ARBA" id="ARBA00004496"/>
    </source>
</evidence>
<keyword evidence="9 12" id="KW-0210">Decarboxylase</keyword>
<dbReference type="Pfam" id="PF01208">
    <property type="entry name" value="URO-D"/>
    <property type="match status" value="1"/>
</dbReference>
<evidence type="ECO:0000256" key="10">
    <source>
        <dbReference type="ARBA" id="ARBA00023239"/>
    </source>
</evidence>
<evidence type="ECO:0000256" key="1">
    <source>
        <dbReference type="ARBA" id="ARBA00002448"/>
    </source>
</evidence>
<evidence type="ECO:0000256" key="7">
    <source>
        <dbReference type="ARBA" id="ARBA00014308"/>
    </source>
</evidence>
<keyword evidence="8" id="KW-0963">Cytoplasm</keyword>
<keyword evidence="11 12" id="KW-0627">Porphyrin biosynthesis</keyword>
<dbReference type="GO" id="GO:0005829">
    <property type="term" value="C:cytosol"/>
    <property type="evidence" value="ECO:0007669"/>
    <property type="project" value="TreeGrafter"/>
</dbReference>
<evidence type="ECO:0000256" key="12">
    <source>
        <dbReference type="RuleBase" id="RU000554"/>
    </source>
</evidence>
<name>A0A8K0JRX4_9TREE</name>
<evidence type="ECO:0000256" key="11">
    <source>
        <dbReference type="ARBA" id="ARBA00023244"/>
    </source>
</evidence>
<evidence type="ECO:0000313" key="16">
    <source>
        <dbReference type="EMBL" id="KAG7571424.1"/>
    </source>
</evidence>
<comment type="similarity">
    <text evidence="4 13">Belongs to the uroporphyrinogen decarboxylase family.</text>
</comment>
<feature type="domain" description="Uroporphyrinogen decarboxylase (URO-D)" evidence="15">
    <location>
        <begin position="152"/>
        <end position="168"/>
    </location>
</feature>
<dbReference type="Proteomes" id="UP000812966">
    <property type="component" value="Unassembled WGS sequence"/>
</dbReference>
<accession>A0A8K0JRX4</accession>
<dbReference type="HAMAP" id="MF_00218">
    <property type="entry name" value="URO_D"/>
    <property type="match status" value="1"/>
</dbReference>
<dbReference type="PANTHER" id="PTHR21091">
    <property type="entry name" value="METHYLTETRAHYDROFOLATE:HOMOCYSTEINE METHYLTRANSFERASE RELATED"/>
    <property type="match status" value="1"/>
</dbReference>
<gene>
    <name evidence="16" type="ORF">FFLO_00607</name>
</gene>
<evidence type="ECO:0000256" key="4">
    <source>
        <dbReference type="ARBA" id="ARBA00009935"/>
    </source>
</evidence>
<proteinExistence type="inferred from homology"/>
<dbReference type="AlphaFoldDB" id="A0A8K0JRX4"/>
<evidence type="ECO:0000259" key="14">
    <source>
        <dbReference type="PROSITE" id="PS00906"/>
    </source>
</evidence>
<comment type="catalytic activity">
    <reaction evidence="12">
        <text>uroporphyrinogen III + 4 H(+) = coproporphyrinogen III + 4 CO2</text>
        <dbReference type="Rhea" id="RHEA:19865"/>
        <dbReference type="ChEBI" id="CHEBI:15378"/>
        <dbReference type="ChEBI" id="CHEBI:16526"/>
        <dbReference type="ChEBI" id="CHEBI:57308"/>
        <dbReference type="ChEBI" id="CHEBI:57309"/>
        <dbReference type="EC" id="4.1.1.37"/>
    </reaction>
</comment>
<sequence length="379" mass="41977">MSSTIELPTDFAPMKNDLILRAARGEETERAPVWVMRQAGRYLPEFLAVRKDHTFFECCKTPEIACELTMQPIRRFKGLLDAAIIFCDILVVPEAMGLTVEMNPAPSLPNPIRTPEDLARLPKHVDVNKELGYVFEAVNLTRRTLQGEVPLIGFCGAPWTLMAYMVEGGGSKTYQKAKEWLYRWPEASEELLSRIAAVCVDLLVGQVLAGAQMLQVFDSWANELPPSVYQKFALPPCQYIAREVRSKLKELGHEPVPMTLFAKGANTSLTVLAEESGYDTLGLDWCIDPLEARKLVGSKVALQGNADPMLLYGGQEAIQQEVKKMSERFLAGGGGWIANLGHGVTPQVQVDDFRCFLESVHKYSRRDAGSSAAGLSEKL</sequence>
<evidence type="ECO:0000256" key="6">
    <source>
        <dbReference type="ARBA" id="ARBA00012288"/>
    </source>
</evidence>
<evidence type="ECO:0000256" key="13">
    <source>
        <dbReference type="RuleBase" id="RU004169"/>
    </source>
</evidence>
<reference evidence="16" key="1">
    <citation type="submission" date="2020-04" db="EMBL/GenBank/DDBJ databases">
        <title>Analysis of mating type loci in Filobasidium floriforme.</title>
        <authorList>
            <person name="Nowrousian M."/>
        </authorList>
    </citation>
    <scope>NUCLEOTIDE SEQUENCE</scope>
    <source>
        <strain evidence="16">CBS 6242</strain>
    </source>
</reference>
<dbReference type="Gene3D" id="3.20.20.210">
    <property type="match status" value="1"/>
</dbReference>
<comment type="subunit">
    <text evidence="5">Homodimer.</text>
</comment>
<dbReference type="EC" id="4.1.1.37" evidence="6 12"/>
<evidence type="ECO:0000256" key="3">
    <source>
        <dbReference type="ARBA" id="ARBA00004804"/>
    </source>
</evidence>
<dbReference type="PROSITE" id="PS00907">
    <property type="entry name" value="UROD_2"/>
    <property type="match status" value="1"/>
</dbReference>
<dbReference type="GO" id="GO:0006782">
    <property type="term" value="P:protoporphyrinogen IX biosynthetic process"/>
    <property type="evidence" value="ECO:0007669"/>
    <property type="project" value="UniProtKB-UniPathway"/>
</dbReference>
<dbReference type="EMBL" id="JABELV010000007">
    <property type="protein sequence ID" value="KAG7571424.1"/>
    <property type="molecule type" value="Genomic_DNA"/>
</dbReference>
<dbReference type="PANTHER" id="PTHR21091:SF169">
    <property type="entry name" value="UROPORPHYRINOGEN DECARBOXYLASE"/>
    <property type="match status" value="1"/>
</dbReference>
<dbReference type="InterPro" id="IPR006361">
    <property type="entry name" value="Uroporphyrinogen_deCO2ase_HemE"/>
</dbReference>
<dbReference type="SUPFAM" id="SSF51726">
    <property type="entry name" value="UROD/MetE-like"/>
    <property type="match status" value="1"/>
</dbReference>
<evidence type="ECO:0000313" key="17">
    <source>
        <dbReference type="Proteomes" id="UP000812966"/>
    </source>
</evidence>
<dbReference type="UniPathway" id="UPA00251">
    <property type="reaction ID" value="UER00321"/>
</dbReference>
<dbReference type="InterPro" id="IPR038071">
    <property type="entry name" value="UROD/MetE-like_sf"/>
</dbReference>
<dbReference type="FunFam" id="3.20.20.210:FF:000001">
    <property type="entry name" value="Uroporphyrinogen decarboxylase"/>
    <property type="match status" value="1"/>
</dbReference>
<dbReference type="NCBIfam" id="TIGR01464">
    <property type="entry name" value="hemE"/>
    <property type="match status" value="1"/>
</dbReference>
<comment type="subcellular location">
    <subcellularLocation>
        <location evidence="2">Cytoplasm</location>
    </subcellularLocation>
</comment>
<keyword evidence="10 12" id="KW-0456">Lyase</keyword>
<evidence type="ECO:0000256" key="8">
    <source>
        <dbReference type="ARBA" id="ARBA00022490"/>
    </source>
</evidence>
<dbReference type="CDD" id="cd00717">
    <property type="entry name" value="URO-D"/>
    <property type="match status" value="1"/>
</dbReference>
<organism evidence="16 17">
    <name type="scientific">Filobasidium floriforme</name>
    <dbReference type="NCBI Taxonomy" id="5210"/>
    <lineage>
        <taxon>Eukaryota</taxon>
        <taxon>Fungi</taxon>
        <taxon>Dikarya</taxon>
        <taxon>Basidiomycota</taxon>
        <taxon>Agaricomycotina</taxon>
        <taxon>Tremellomycetes</taxon>
        <taxon>Filobasidiales</taxon>
        <taxon>Filobasidiaceae</taxon>
        <taxon>Filobasidium</taxon>
    </lineage>
</organism>
<comment type="caution">
    <text evidence="16">The sequence shown here is derived from an EMBL/GenBank/DDBJ whole genome shotgun (WGS) entry which is preliminary data.</text>
</comment>
<keyword evidence="17" id="KW-1185">Reference proteome</keyword>
<dbReference type="PROSITE" id="PS00906">
    <property type="entry name" value="UROD_1"/>
    <property type="match status" value="1"/>
</dbReference>
<comment type="pathway">
    <text evidence="3 12">Porphyrin-containing compound metabolism; protoporphyrin-IX biosynthesis; coproporphyrinogen-III from 5-aminolevulinate: step 4/4.</text>
</comment>
<feature type="domain" description="Uroporphyrinogen decarboxylase (URO-D)" evidence="14">
    <location>
        <begin position="32"/>
        <end position="41"/>
    </location>
</feature>
<protein>
    <recommendedName>
        <fullName evidence="7 12">Uroporphyrinogen decarboxylase</fullName>
        <ecNumber evidence="6 12">4.1.1.37</ecNumber>
    </recommendedName>
</protein>
<dbReference type="InterPro" id="IPR000257">
    <property type="entry name" value="Uroporphyrinogen_deCOase"/>
</dbReference>
<dbReference type="GO" id="GO:0004853">
    <property type="term" value="F:uroporphyrinogen decarboxylase activity"/>
    <property type="evidence" value="ECO:0007669"/>
    <property type="project" value="UniProtKB-EC"/>
</dbReference>
<comment type="function">
    <text evidence="1">Catalyzes the decarboxylation of four acetate groups of uroporphyrinogen-III to yield coproporphyrinogen-III.</text>
</comment>
<evidence type="ECO:0000259" key="15">
    <source>
        <dbReference type="PROSITE" id="PS00907"/>
    </source>
</evidence>
<evidence type="ECO:0000256" key="9">
    <source>
        <dbReference type="ARBA" id="ARBA00022793"/>
    </source>
</evidence>